<keyword evidence="2" id="KW-1185">Reference proteome</keyword>
<organism evidence="2">
    <name type="scientific">Harpegnathos saltator</name>
    <name type="common">Jerdon's jumping ant</name>
    <dbReference type="NCBI Taxonomy" id="610380"/>
    <lineage>
        <taxon>Eukaryota</taxon>
        <taxon>Metazoa</taxon>
        <taxon>Ecdysozoa</taxon>
        <taxon>Arthropoda</taxon>
        <taxon>Hexapoda</taxon>
        <taxon>Insecta</taxon>
        <taxon>Pterygota</taxon>
        <taxon>Neoptera</taxon>
        <taxon>Endopterygota</taxon>
        <taxon>Hymenoptera</taxon>
        <taxon>Apocrita</taxon>
        <taxon>Aculeata</taxon>
        <taxon>Formicoidea</taxon>
        <taxon>Formicidae</taxon>
        <taxon>Ponerinae</taxon>
        <taxon>Ponerini</taxon>
        <taxon>Harpegnathos</taxon>
    </lineage>
</organism>
<protein>
    <submittedName>
        <fullName evidence="1">Uncharacterized protein</fullName>
    </submittedName>
</protein>
<feature type="non-terminal residue" evidence="1">
    <location>
        <position position="1"/>
    </location>
</feature>
<name>E2BZB5_HARSA</name>
<feature type="non-terminal residue" evidence="1">
    <location>
        <position position="41"/>
    </location>
</feature>
<evidence type="ECO:0000313" key="2">
    <source>
        <dbReference type="Proteomes" id="UP000008237"/>
    </source>
</evidence>
<accession>E2BZB5</accession>
<dbReference type="InParanoid" id="E2BZB5"/>
<gene>
    <name evidence="1" type="ORF">EAI_01127</name>
</gene>
<reference evidence="1 2" key="1">
    <citation type="journal article" date="2010" name="Science">
        <title>Genomic comparison of the ants Camponotus floridanus and Harpegnathos saltator.</title>
        <authorList>
            <person name="Bonasio R."/>
            <person name="Zhang G."/>
            <person name="Ye C."/>
            <person name="Mutti N.S."/>
            <person name="Fang X."/>
            <person name="Qin N."/>
            <person name="Donahue G."/>
            <person name="Yang P."/>
            <person name="Li Q."/>
            <person name="Li C."/>
            <person name="Zhang P."/>
            <person name="Huang Z."/>
            <person name="Berger S.L."/>
            <person name="Reinberg D."/>
            <person name="Wang J."/>
            <person name="Liebig J."/>
        </authorList>
    </citation>
    <scope>NUCLEOTIDE SEQUENCE [LARGE SCALE GENOMIC DNA]</scope>
    <source>
        <strain evidence="1 2">R22 G/1</strain>
    </source>
</reference>
<dbReference type="AlphaFoldDB" id="E2BZB5"/>
<proteinExistence type="predicted"/>
<evidence type="ECO:0000313" key="1">
    <source>
        <dbReference type="EMBL" id="EFN78966.1"/>
    </source>
</evidence>
<dbReference type="Proteomes" id="UP000008237">
    <property type="component" value="Unassembled WGS sequence"/>
</dbReference>
<sequence>VNKRQRKAIVKNRKQGRTHKELIQQFGISKSAVTKLLNPLK</sequence>
<dbReference type="EMBL" id="GL451579">
    <property type="protein sequence ID" value="EFN78966.1"/>
    <property type="molecule type" value="Genomic_DNA"/>
</dbReference>